<evidence type="ECO:0000259" key="8">
    <source>
        <dbReference type="PROSITE" id="PS51379"/>
    </source>
</evidence>
<evidence type="ECO:0000313" key="10">
    <source>
        <dbReference type="Proteomes" id="UP000886800"/>
    </source>
</evidence>
<keyword evidence="4" id="KW-0677">Repeat</keyword>
<dbReference type="PROSITE" id="PS51379">
    <property type="entry name" value="4FE4S_FER_2"/>
    <property type="match status" value="2"/>
</dbReference>
<evidence type="ECO:0000313" key="9">
    <source>
        <dbReference type="EMBL" id="HIX65341.1"/>
    </source>
</evidence>
<evidence type="ECO:0000256" key="7">
    <source>
        <dbReference type="ARBA" id="ARBA00023014"/>
    </source>
</evidence>
<dbReference type="GO" id="GO:0051539">
    <property type="term" value="F:4 iron, 4 sulfur cluster binding"/>
    <property type="evidence" value="ECO:0007669"/>
    <property type="project" value="UniProtKB-KW"/>
</dbReference>
<keyword evidence="2" id="KW-0004">4Fe-4S</keyword>
<dbReference type="EMBL" id="DXES01000080">
    <property type="protein sequence ID" value="HIX65341.1"/>
    <property type="molecule type" value="Genomic_DNA"/>
</dbReference>
<dbReference type="SUPFAM" id="SSF54862">
    <property type="entry name" value="4Fe-4S ferredoxins"/>
    <property type="match status" value="1"/>
</dbReference>
<dbReference type="InterPro" id="IPR017896">
    <property type="entry name" value="4Fe4S_Fe-S-bd"/>
</dbReference>
<keyword evidence="6" id="KW-0408">Iron</keyword>
<proteinExistence type="predicted"/>
<evidence type="ECO:0000256" key="2">
    <source>
        <dbReference type="ARBA" id="ARBA00022485"/>
    </source>
</evidence>
<dbReference type="Proteomes" id="UP000886800">
    <property type="component" value="Unassembled WGS sequence"/>
</dbReference>
<dbReference type="InterPro" id="IPR050954">
    <property type="entry name" value="ET_IronSulfur_Cluster-Binding"/>
</dbReference>
<name>A0A9D1WR23_9FIRM</name>
<keyword evidence="1" id="KW-0813">Transport</keyword>
<evidence type="ECO:0000256" key="4">
    <source>
        <dbReference type="ARBA" id="ARBA00022737"/>
    </source>
</evidence>
<feature type="domain" description="4Fe-4S ferredoxin-type" evidence="8">
    <location>
        <begin position="81"/>
        <end position="110"/>
    </location>
</feature>
<dbReference type="AlphaFoldDB" id="A0A9D1WR23"/>
<reference evidence="9" key="2">
    <citation type="submission" date="2021-04" db="EMBL/GenBank/DDBJ databases">
        <authorList>
            <person name="Gilroy R."/>
        </authorList>
    </citation>
    <scope>NUCLEOTIDE SEQUENCE</scope>
    <source>
        <strain evidence="9">CHK188-5543</strain>
    </source>
</reference>
<dbReference type="PANTHER" id="PTHR43177:SF5">
    <property type="entry name" value="ANAEROBIC DIMETHYL SULFOXIDE REDUCTASE CHAIN B-RELATED"/>
    <property type="match status" value="1"/>
</dbReference>
<comment type="caution">
    <text evidence="9">The sequence shown here is derived from an EMBL/GenBank/DDBJ whole genome shotgun (WGS) entry which is preliminary data.</text>
</comment>
<sequence length="169" mass="18245">MSRLAIDLDMSKCVSCGACAIACMDQNDIELDAGKGPFRCVFDMEEREGFSHLSLACMHCVDAPCIVGCPSACIHKDPETNLTVFDTTNCIGCHSCAMACPYGVPSFGPDGKMVKCDGCYVRVHHGLLPACVKVCPTKALRLIDLDAPAEIPPEHSLRQRSLALLERQV</sequence>
<evidence type="ECO:0000256" key="3">
    <source>
        <dbReference type="ARBA" id="ARBA00022723"/>
    </source>
</evidence>
<organism evidence="9 10">
    <name type="scientific">Candidatus Anaerotruncus excrementipullorum</name>
    <dbReference type="NCBI Taxonomy" id="2838465"/>
    <lineage>
        <taxon>Bacteria</taxon>
        <taxon>Bacillati</taxon>
        <taxon>Bacillota</taxon>
        <taxon>Clostridia</taxon>
        <taxon>Eubacteriales</taxon>
        <taxon>Oscillospiraceae</taxon>
        <taxon>Anaerotruncus</taxon>
    </lineage>
</organism>
<evidence type="ECO:0000256" key="6">
    <source>
        <dbReference type="ARBA" id="ARBA00023004"/>
    </source>
</evidence>
<evidence type="ECO:0000256" key="5">
    <source>
        <dbReference type="ARBA" id="ARBA00022982"/>
    </source>
</evidence>
<dbReference type="InterPro" id="IPR017900">
    <property type="entry name" value="4Fe4S_Fe_S_CS"/>
</dbReference>
<dbReference type="PANTHER" id="PTHR43177">
    <property type="entry name" value="PROTEIN NRFC"/>
    <property type="match status" value="1"/>
</dbReference>
<dbReference type="GO" id="GO:0046872">
    <property type="term" value="F:metal ion binding"/>
    <property type="evidence" value="ECO:0007669"/>
    <property type="project" value="UniProtKB-KW"/>
</dbReference>
<dbReference type="PROSITE" id="PS00198">
    <property type="entry name" value="4FE4S_FER_1"/>
    <property type="match status" value="1"/>
</dbReference>
<feature type="domain" description="4Fe-4S ferredoxin-type" evidence="8">
    <location>
        <begin position="4"/>
        <end position="34"/>
    </location>
</feature>
<reference evidence="9" key="1">
    <citation type="journal article" date="2021" name="PeerJ">
        <title>Extensive microbial diversity within the chicken gut microbiome revealed by metagenomics and culture.</title>
        <authorList>
            <person name="Gilroy R."/>
            <person name="Ravi A."/>
            <person name="Getino M."/>
            <person name="Pursley I."/>
            <person name="Horton D.L."/>
            <person name="Alikhan N.F."/>
            <person name="Baker D."/>
            <person name="Gharbi K."/>
            <person name="Hall N."/>
            <person name="Watson M."/>
            <person name="Adriaenssens E.M."/>
            <person name="Foster-Nyarko E."/>
            <person name="Jarju S."/>
            <person name="Secka A."/>
            <person name="Antonio M."/>
            <person name="Oren A."/>
            <person name="Chaudhuri R.R."/>
            <person name="La Ragione R."/>
            <person name="Hildebrand F."/>
            <person name="Pallen M.J."/>
        </authorList>
    </citation>
    <scope>NUCLEOTIDE SEQUENCE</scope>
    <source>
        <strain evidence="9">CHK188-5543</strain>
    </source>
</reference>
<keyword evidence="7" id="KW-0411">Iron-sulfur</keyword>
<keyword evidence="3" id="KW-0479">Metal-binding</keyword>
<dbReference type="Pfam" id="PF13247">
    <property type="entry name" value="Fer4_11"/>
    <property type="match status" value="1"/>
</dbReference>
<keyword evidence="5" id="KW-0249">Electron transport</keyword>
<accession>A0A9D1WR23</accession>
<evidence type="ECO:0000256" key="1">
    <source>
        <dbReference type="ARBA" id="ARBA00022448"/>
    </source>
</evidence>
<dbReference type="Gene3D" id="3.30.70.20">
    <property type="match status" value="2"/>
</dbReference>
<gene>
    <name evidence="9" type="ORF">H9736_03745</name>
</gene>
<protein>
    <submittedName>
        <fullName evidence="9">4Fe-4S binding protein</fullName>
    </submittedName>
</protein>